<accession>X1LL24</accession>
<gene>
    <name evidence="2" type="ORF">S06H3_36975</name>
</gene>
<evidence type="ECO:0000259" key="1">
    <source>
        <dbReference type="Pfam" id="PF13847"/>
    </source>
</evidence>
<evidence type="ECO:0000313" key="2">
    <source>
        <dbReference type="EMBL" id="GAI20062.1"/>
    </source>
</evidence>
<dbReference type="Pfam" id="PF13847">
    <property type="entry name" value="Methyltransf_31"/>
    <property type="match status" value="1"/>
</dbReference>
<proteinExistence type="predicted"/>
<name>X1LL24_9ZZZZ</name>
<dbReference type="AlphaFoldDB" id="X1LL24"/>
<protein>
    <recommendedName>
        <fullName evidence="1">Methyltransferase domain-containing protein</fullName>
    </recommendedName>
</protein>
<dbReference type="EMBL" id="BARV01022423">
    <property type="protein sequence ID" value="GAI20062.1"/>
    <property type="molecule type" value="Genomic_DNA"/>
</dbReference>
<dbReference type="SUPFAM" id="SSF53335">
    <property type="entry name" value="S-adenosyl-L-methionine-dependent methyltransferases"/>
    <property type="match status" value="1"/>
</dbReference>
<dbReference type="CDD" id="cd02440">
    <property type="entry name" value="AdoMet_MTases"/>
    <property type="match status" value="1"/>
</dbReference>
<organism evidence="2">
    <name type="scientific">marine sediment metagenome</name>
    <dbReference type="NCBI Taxonomy" id="412755"/>
    <lineage>
        <taxon>unclassified sequences</taxon>
        <taxon>metagenomes</taxon>
        <taxon>ecological metagenomes</taxon>
    </lineage>
</organism>
<dbReference type="InterPro" id="IPR025714">
    <property type="entry name" value="Methyltranfer_dom"/>
</dbReference>
<dbReference type="InterPro" id="IPR029063">
    <property type="entry name" value="SAM-dependent_MTases_sf"/>
</dbReference>
<comment type="caution">
    <text evidence="2">The sequence shown here is derived from an EMBL/GenBank/DDBJ whole genome shotgun (WGS) entry which is preliminary data.</text>
</comment>
<dbReference type="PANTHER" id="PTHR43861:SF6">
    <property type="entry name" value="METHYLTRANSFERASE TYPE 11"/>
    <property type="match status" value="1"/>
</dbReference>
<sequence length="209" mass="24656">MGRYEVILDLIGKEIKNKTVLDIGCGDGVLSYLLAKRGANVVGIDTSQDAIEFAKKKCKRMNKNLKFIIASVYALPFKDREFDYMVSAEVIEHLEYPEEMTIEIKRVWNQKGKVIITTPIKFAEGPIDKMHFQEFFELGFRKLLERYFENVAIIKSHPLFWLEFQNKVIFQHHFPRYFLNFLSLFFRFNPFNATNGWRYYTLQTAVISK</sequence>
<dbReference type="Gene3D" id="3.40.50.150">
    <property type="entry name" value="Vaccinia Virus protein VP39"/>
    <property type="match status" value="1"/>
</dbReference>
<dbReference type="PANTHER" id="PTHR43861">
    <property type="entry name" value="TRANS-ACONITATE 2-METHYLTRANSFERASE-RELATED"/>
    <property type="match status" value="1"/>
</dbReference>
<reference evidence="2" key="1">
    <citation type="journal article" date="2014" name="Front. Microbiol.">
        <title>High frequency of phylogenetically diverse reductive dehalogenase-homologous genes in deep subseafloor sedimentary metagenomes.</title>
        <authorList>
            <person name="Kawai M."/>
            <person name="Futagami T."/>
            <person name="Toyoda A."/>
            <person name="Takaki Y."/>
            <person name="Nishi S."/>
            <person name="Hori S."/>
            <person name="Arai W."/>
            <person name="Tsubouchi T."/>
            <person name="Morono Y."/>
            <person name="Uchiyama I."/>
            <person name="Ito T."/>
            <person name="Fujiyama A."/>
            <person name="Inagaki F."/>
            <person name="Takami H."/>
        </authorList>
    </citation>
    <scope>NUCLEOTIDE SEQUENCE</scope>
    <source>
        <strain evidence="2">Expedition CK06-06</strain>
    </source>
</reference>
<feature type="domain" description="Methyltransferase" evidence="1">
    <location>
        <begin position="16"/>
        <end position="120"/>
    </location>
</feature>